<evidence type="ECO:0000259" key="6">
    <source>
        <dbReference type="Pfam" id="PF25967"/>
    </source>
</evidence>
<protein>
    <submittedName>
        <fullName evidence="7">Efflux transporter, RND family, MFP subunit</fullName>
    </submittedName>
</protein>
<gene>
    <name evidence="7" type="ordered locus">Arnit_3081</name>
</gene>
<dbReference type="GO" id="GO:0005886">
    <property type="term" value="C:plasma membrane"/>
    <property type="evidence" value="ECO:0007669"/>
    <property type="project" value="TreeGrafter"/>
</dbReference>
<feature type="domain" description="Multidrug resistance protein MdtA-like beta-barrel" evidence="5">
    <location>
        <begin position="211"/>
        <end position="298"/>
    </location>
</feature>
<dbReference type="GO" id="GO:0046677">
    <property type="term" value="P:response to antibiotic"/>
    <property type="evidence" value="ECO:0007669"/>
    <property type="project" value="TreeGrafter"/>
</dbReference>
<dbReference type="PROSITE" id="PS51257">
    <property type="entry name" value="PROKAR_LIPOPROTEIN"/>
    <property type="match status" value="1"/>
</dbReference>
<dbReference type="KEGG" id="ant:Arnit_3081"/>
<proteinExistence type="inferred from homology"/>
<dbReference type="FunFam" id="2.40.420.20:FF:000001">
    <property type="entry name" value="Efflux RND transporter periplasmic adaptor subunit"/>
    <property type="match status" value="1"/>
</dbReference>
<dbReference type="HOGENOM" id="CLU_018816_2_1_7"/>
<feature type="domain" description="Multidrug resistance protein MdtA-like C-terminal permuted SH3" evidence="6">
    <location>
        <begin position="303"/>
        <end position="363"/>
    </location>
</feature>
<dbReference type="Gene3D" id="2.40.50.100">
    <property type="match status" value="1"/>
</dbReference>
<evidence type="ECO:0000256" key="2">
    <source>
        <dbReference type="ARBA" id="ARBA00009477"/>
    </source>
</evidence>
<keyword evidence="8" id="KW-1185">Reference proteome</keyword>
<dbReference type="PANTHER" id="PTHR30158">
    <property type="entry name" value="ACRA/E-RELATED COMPONENT OF DRUG EFFLUX TRANSPORTER"/>
    <property type="match status" value="1"/>
</dbReference>
<dbReference type="eggNOG" id="COG0845">
    <property type="taxonomic scope" value="Bacteria"/>
</dbReference>
<dbReference type="InterPro" id="IPR006143">
    <property type="entry name" value="RND_pump_MFP"/>
</dbReference>
<dbReference type="GO" id="GO:0022857">
    <property type="term" value="F:transmembrane transporter activity"/>
    <property type="evidence" value="ECO:0007669"/>
    <property type="project" value="InterPro"/>
</dbReference>
<dbReference type="Pfam" id="PF25917">
    <property type="entry name" value="BSH_RND"/>
    <property type="match status" value="1"/>
</dbReference>
<dbReference type="Gene3D" id="2.40.30.170">
    <property type="match status" value="1"/>
</dbReference>
<comment type="subcellular location">
    <subcellularLocation>
        <location evidence="1">Cell envelope</location>
    </subcellularLocation>
</comment>
<dbReference type="SUPFAM" id="SSF111369">
    <property type="entry name" value="HlyD-like secretion proteins"/>
    <property type="match status" value="1"/>
</dbReference>
<evidence type="ECO:0000256" key="1">
    <source>
        <dbReference type="ARBA" id="ARBA00004196"/>
    </source>
</evidence>
<sequence length="388" mass="43047" precursor="true">MNNYIKKSYFFISLIGIITIFSACSEQSEKKAPPKRLAEVGTYKVTQQEVTLQQKLSGRTVIALNSEIRPQIGGIIERRLFKEGSFVKKGDVLYKVVSSSYEATYNQAKASYENVLANVKAAKLKDERYEELLKINGVSKQEYEDAHVAYLQALASVAEKKAAMQSAKIDLEHTQIKSPISGHIGVSSVTEGALVTAQQTTALASVKSLDPIYVDFTQSSVQMLNLRKLLKQKDMKKGNTTVSLKLEDGSIYENKGELKLQELSVDESTGSVTLRAQFPNPKNILLPGMYVNVILNEAVNSKAILVPQQGITFNSKGNATAMVVNKNNEVEKRDVVTQRTIDDFWLIKEGFKVGDHLIVEGLNKIRVGDKVKDIDVSSKFKFDNSKID</sequence>
<evidence type="ECO:0000259" key="4">
    <source>
        <dbReference type="Pfam" id="PF25917"/>
    </source>
</evidence>
<evidence type="ECO:0000259" key="3">
    <source>
        <dbReference type="Pfam" id="PF25876"/>
    </source>
</evidence>
<dbReference type="RefSeq" id="WP_013136872.1">
    <property type="nucleotide sequence ID" value="NC_014166.1"/>
</dbReference>
<dbReference type="InterPro" id="IPR058625">
    <property type="entry name" value="MdtA-like_BSH"/>
</dbReference>
<dbReference type="Pfam" id="PF25944">
    <property type="entry name" value="Beta-barrel_RND"/>
    <property type="match status" value="1"/>
</dbReference>
<evidence type="ECO:0000313" key="7">
    <source>
        <dbReference type="EMBL" id="ADG94728.1"/>
    </source>
</evidence>
<feature type="domain" description="Multidrug resistance protein MdtA-like alpha-helical hairpin" evidence="3">
    <location>
        <begin position="104"/>
        <end position="174"/>
    </location>
</feature>
<organism evidence="7 8">
    <name type="scientific">Arcobacter nitrofigilis (strain ATCC 33309 / DSM 7299 / CCUG 15893 / LMG 7604 / NCTC 12251 / CI)</name>
    <name type="common">Campylobacter nitrofigilis</name>
    <dbReference type="NCBI Taxonomy" id="572480"/>
    <lineage>
        <taxon>Bacteria</taxon>
        <taxon>Pseudomonadati</taxon>
        <taxon>Campylobacterota</taxon>
        <taxon>Epsilonproteobacteria</taxon>
        <taxon>Campylobacterales</taxon>
        <taxon>Arcobacteraceae</taxon>
        <taxon>Arcobacter</taxon>
    </lineage>
</organism>
<reference evidence="7 8" key="1">
    <citation type="journal article" date="2010" name="Stand. Genomic Sci.">
        <title>Complete genome sequence of Arcobacter nitrofigilis type strain (CI).</title>
        <authorList>
            <person name="Pati A."/>
            <person name="Gronow S."/>
            <person name="Lapidus A."/>
            <person name="Copeland A."/>
            <person name="Glavina Del Rio T."/>
            <person name="Nolan M."/>
            <person name="Lucas S."/>
            <person name="Tice H."/>
            <person name="Cheng J.F."/>
            <person name="Han C."/>
            <person name="Chertkov O."/>
            <person name="Bruce D."/>
            <person name="Tapia R."/>
            <person name="Goodwin L."/>
            <person name="Pitluck S."/>
            <person name="Liolios K."/>
            <person name="Ivanova N."/>
            <person name="Mavromatis K."/>
            <person name="Chen A."/>
            <person name="Palaniappan K."/>
            <person name="Land M."/>
            <person name="Hauser L."/>
            <person name="Chang Y.J."/>
            <person name="Jeffries C.D."/>
            <person name="Detter J.C."/>
            <person name="Rohde M."/>
            <person name="Goker M."/>
            <person name="Bristow J."/>
            <person name="Eisen J.A."/>
            <person name="Markowitz V."/>
            <person name="Hugenholtz P."/>
            <person name="Klenk H.P."/>
            <person name="Kyrpides N.C."/>
        </authorList>
    </citation>
    <scope>NUCLEOTIDE SEQUENCE [LARGE SCALE GENOMIC DNA]</scope>
    <source>
        <strain evidence="8">ATCC 33309 / DSM 7299 / CCUG 15893 / LMG 7604 / NCTC 12251 / CI</strain>
    </source>
</reference>
<dbReference type="NCBIfam" id="TIGR01730">
    <property type="entry name" value="RND_mfp"/>
    <property type="match status" value="1"/>
</dbReference>
<comment type="similarity">
    <text evidence="2">Belongs to the membrane fusion protein (MFP) (TC 8.A.1) family.</text>
</comment>
<dbReference type="InterPro" id="IPR058626">
    <property type="entry name" value="MdtA-like_b-barrel"/>
</dbReference>
<name>D5V7V8_ARCNC</name>
<dbReference type="EMBL" id="CP001999">
    <property type="protein sequence ID" value="ADG94728.1"/>
    <property type="molecule type" value="Genomic_DNA"/>
</dbReference>
<dbReference type="AlphaFoldDB" id="D5V7V8"/>
<dbReference type="PANTHER" id="PTHR30158:SF3">
    <property type="entry name" value="MULTIDRUG EFFLUX PUMP SUBUNIT ACRA-RELATED"/>
    <property type="match status" value="1"/>
</dbReference>
<dbReference type="GO" id="GO:0030313">
    <property type="term" value="C:cell envelope"/>
    <property type="evidence" value="ECO:0007669"/>
    <property type="project" value="UniProtKB-SubCell"/>
</dbReference>
<dbReference type="Pfam" id="PF25876">
    <property type="entry name" value="HH_MFP_RND"/>
    <property type="match status" value="1"/>
</dbReference>
<dbReference type="Pfam" id="PF25967">
    <property type="entry name" value="RND-MFP_C"/>
    <property type="match status" value="1"/>
</dbReference>
<evidence type="ECO:0000313" key="8">
    <source>
        <dbReference type="Proteomes" id="UP000000939"/>
    </source>
</evidence>
<dbReference type="Gene3D" id="2.40.420.20">
    <property type="match status" value="1"/>
</dbReference>
<dbReference type="STRING" id="572480.Arnit_3081"/>
<accession>D5V7V8</accession>
<evidence type="ECO:0000259" key="5">
    <source>
        <dbReference type="Pfam" id="PF25944"/>
    </source>
</evidence>
<dbReference type="InterPro" id="IPR058627">
    <property type="entry name" value="MdtA-like_C"/>
</dbReference>
<feature type="domain" description="Multidrug resistance protein MdtA-like barrel-sandwich hybrid" evidence="4">
    <location>
        <begin position="67"/>
        <end position="205"/>
    </location>
</feature>
<dbReference type="InterPro" id="IPR058624">
    <property type="entry name" value="MdtA-like_HH"/>
</dbReference>
<dbReference type="Proteomes" id="UP000000939">
    <property type="component" value="Chromosome"/>
</dbReference>
<dbReference type="GO" id="GO:0015721">
    <property type="term" value="P:bile acid and bile salt transport"/>
    <property type="evidence" value="ECO:0007669"/>
    <property type="project" value="TreeGrafter"/>
</dbReference>
<dbReference type="Gene3D" id="1.10.287.470">
    <property type="entry name" value="Helix hairpin bin"/>
    <property type="match status" value="1"/>
</dbReference>